<feature type="transmembrane region" description="Helical" evidence="1">
    <location>
        <begin position="166"/>
        <end position="183"/>
    </location>
</feature>
<keyword evidence="1" id="KW-0812">Transmembrane</keyword>
<organism evidence="2">
    <name type="scientific">Dictyoglomus thermophilum</name>
    <dbReference type="NCBI Taxonomy" id="14"/>
    <lineage>
        <taxon>Bacteria</taxon>
        <taxon>Pseudomonadati</taxon>
        <taxon>Dictyoglomota</taxon>
        <taxon>Dictyoglomia</taxon>
        <taxon>Dictyoglomales</taxon>
        <taxon>Dictyoglomaceae</taxon>
        <taxon>Dictyoglomus</taxon>
    </lineage>
</organism>
<protein>
    <submittedName>
        <fullName evidence="2">Uncharacterized protein</fullName>
    </submittedName>
</protein>
<feature type="transmembrane region" description="Helical" evidence="1">
    <location>
        <begin position="222"/>
        <end position="244"/>
    </location>
</feature>
<evidence type="ECO:0000313" key="2">
    <source>
        <dbReference type="EMBL" id="HFX13116.1"/>
    </source>
</evidence>
<keyword evidence="1" id="KW-0472">Membrane</keyword>
<gene>
    <name evidence="2" type="ORF">ENW00_03020</name>
</gene>
<keyword evidence="1" id="KW-1133">Transmembrane helix</keyword>
<accession>A0A7C3RLF2</accession>
<comment type="caution">
    <text evidence="2">The sequence shown here is derived from an EMBL/GenBank/DDBJ whole genome shotgun (WGS) entry which is preliminary data.</text>
</comment>
<dbReference type="EMBL" id="DTIN01000009">
    <property type="protein sequence ID" value="HFX13116.1"/>
    <property type="molecule type" value="Genomic_DNA"/>
</dbReference>
<proteinExistence type="predicted"/>
<reference evidence="2" key="1">
    <citation type="journal article" date="2020" name="mSystems">
        <title>Genome- and Community-Level Interaction Insights into Carbon Utilization and Element Cycling Functions of Hydrothermarchaeota in Hydrothermal Sediment.</title>
        <authorList>
            <person name="Zhou Z."/>
            <person name="Liu Y."/>
            <person name="Xu W."/>
            <person name="Pan J."/>
            <person name="Luo Z.H."/>
            <person name="Li M."/>
        </authorList>
    </citation>
    <scope>NUCLEOTIDE SEQUENCE [LARGE SCALE GENOMIC DNA]</scope>
    <source>
        <strain evidence="2">SpSt-81</strain>
    </source>
</reference>
<feature type="transmembrane region" description="Helical" evidence="1">
    <location>
        <begin position="17"/>
        <end position="37"/>
    </location>
</feature>
<feature type="transmembrane region" description="Helical" evidence="1">
    <location>
        <begin position="120"/>
        <end position="146"/>
    </location>
</feature>
<sequence>MWFLVNKIIKENSLLKYILLVLLLILLNPIFTITNILCHEGGHGIFVLPAIILNREIPEPPKVQGYEGGIYDENPFKNFPLAAVLCVLSFPLGTLADLLLFIFSYKLAKDYYKKAGRFKYLFISSMFLSLSLIFFSSMVTNLFLGADFSFIWEGIGFPMKLPLLEVFFNYIVPYILLPLYLIIKKRFEVLQIISVVLAIYIGSEISFKLVVNPFYEMFMRNIWYLFIIGTSLLILVLLFFNMLLKNLKRGELI</sequence>
<evidence type="ECO:0000256" key="1">
    <source>
        <dbReference type="SAM" id="Phobius"/>
    </source>
</evidence>
<name>A0A7C3RLF2_DICTH</name>
<feature type="transmembrane region" description="Helical" evidence="1">
    <location>
        <begin position="81"/>
        <end position="108"/>
    </location>
</feature>
<feature type="transmembrane region" description="Helical" evidence="1">
    <location>
        <begin position="190"/>
        <end position="210"/>
    </location>
</feature>
<dbReference type="AlphaFoldDB" id="A0A7C3RLF2"/>